<protein>
    <recommendedName>
        <fullName evidence="3">IrrE N-terminal-like domain-containing protein</fullName>
    </recommendedName>
</protein>
<accession>A0A2M6WVA5</accession>
<gene>
    <name evidence="1" type="ORF">COT82_01815</name>
</gene>
<organism evidence="1 2">
    <name type="scientific">Candidatus Campbellbacteria bacterium CG10_big_fil_rev_8_21_14_0_10_35_52</name>
    <dbReference type="NCBI Taxonomy" id="1974527"/>
    <lineage>
        <taxon>Bacteria</taxon>
        <taxon>Candidatus Campbelliibacteriota</taxon>
    </lineage>
</organism>
<comment type="caution">
    <text evidence="1">The sequence shown here is derived from an EMBL/GenBank/DDBJ whole genome shotgun (WGS) entry which is preliminary data.</text>
</comment>
<dbReference type="EMBL" id="PFAA01000032">
    <property type="protein sequence ID" value="PIT96702.1"/>
    <property type="molecule type" value="Genomic_DNA"/>
</dbReference>
<sequence>MVSENKKEMFVREVQDFFDQLLAMKSSEKMEQYLEFCKRVPNHSTFNSTLVFIQKPSCFYYATKAQWKKLFNRELKPSARPLLILFPFAPVEFVYDLEDIEGEPLSEKDLIYWWVEESGGISRERIESLIRLCEELGIRFSIASTDYLREKGHMTFGVANHKMDTNEYRIKLHPRYKDPAFLQEAFGVLVHEVAHYLLGHCGEIRKAVQFRRKNVEGFEDVFIAKDAHKIDRSSEEVEAELTAYLVFSKYGVAKKSAPYLAGWITKQSAKSVRIVEVGKVVDNVYKMANGERWWIKKARRAHKDAMDKAIHF</sequence>
<name>A0A2M6WVA5_9BACT</name>
<proteinExistence type="predicted"/>
<evidence type="ECO:0000313" key="2">
    <source>
        <dbReference type="Proteomes" id="UP000230481"/>
    </source>
</evidence>
<reference evidence="2" key="1">
    <citation type="submission" date="2017-09" db="EMBL/GenBank/DDBJ databases">
        <title>Depth-based differentiation of microbial function through sediment-hosted aquifers and enrichment of novel symbionts in the deep terrestrial subsurface.</title>
        <authorList>
            <person name="Probst A.J."/>
            <person name="Ladd B."/>
            <person name="Jarett J.K."/>
            <person name="Geller-Mcgrath D.E."/>
            <person name="Sieber C.M.K."/>
            <person name="Emerson J.B."/>
            <person name="Anantharaman K."/>
            <person name="Thomas B.C."/>
            <person name="Malmstrom R."/>
            <person name="Stieglmeier M."/>
            <person name="Klingl A."/>
            <person name="Woyke T."/>
            <person name="Ryan C.M."/>
            <person name="Banfield J.F."/>
        </authorList>
    </citation>
    <scope>NUCLEOTIDE SEQUENCE [LARGE SCALE GENOMIC DNA]</scope>
</reference>
<dbReference type="AlphaFoldDB" id="A0A2M6WVA5"/>
<evidence type="ECO:0000313" key="1">
    <source>
        <dbReference type="EMBL" id="PIT96702.1"/>
    </source>
</evidence>
<evidence type="ECO:0008006" key="3">
    <source>
        <dbReference type="Google" id="ProtNLM"/>
    </source>
</evidence>
<dbReference type="Proteomes" id="UP000230481">
    <property type="component" value="Unassembled WGS sequence"/>
</dbReference>